<dbReference type="Pfam" id="PF00486">
    <property type="entry name" value="Trans_reg_C"/>
    <property type="match status" value="1"/>
</dbReference>
<evidence type="ECO:0000256" key="2">
    <source>
        <dbReference type="PROSITE-ProRule" id="PRU01091"/>
    </source>
</evidence>
<evidence type="ECO:0000259" key="3">
    <source>
        <dbReference type="PROSITE" id="PS51755"/>
    </source>
</evidence>
<protein>
    <submittedName>
        <fullName evidence="4">Uroporphyrinogen-III synthase</fullName>
        <ecNumber evidence="4">4.2.1.75</ecNumber>
    </submittedName>
</protein>
<dbReference type="InterPro" id="IPR003754">
    <property type="entry name" value="4pyrrol_synth_uPrphyn_synth"/>
</dbReference>
<reference evidence="5" key="1">
    <citation type="submission" date="2015-11" db="EMBL/GenBank/DDBJ databases">
        <authorList>
            <person name="Dugat-Bony E."/>
        </authorList>
    </citation>
    <scope>NUCLEOTIDE SEQUENCE [LARGE SCALE GENOMIC DNA]</scope>
    <source>
        <strain evidence="5">Mu292</strain>
    </source>
</reference>
<dbReference type="InterPro" id="IPR036388">
    <property type="entry name" value="WH-like_DNA-bd_sf"/>
</dbReference>
<dbReference type="EMBL" id="FAUH01000001">
    <property type="protein sequence ID" value="CUU64950.1"/>
    <property type="molecule type" value="Genomic_DNA"/>
</dbReference>
<dbReference type="InterPro" id="IPR039793">
    <property type="entry name" value="UROS/Hem4"/>
</dbReference>
<dbReference type="PANTHER" id="PTHR40082:SF1">
    <property type="entry name" value="BLR5956 PROTEIN"/>
    <property type="match status" value="1"/>
</dbReference>
<dbReference type="InterPro" id="IPR016032">
    <property type="entry name" value="Sig_transdc_resp-reg_C-effctor"/>
</dbReference>
<feature type="DNA-binding region" description="OmpR/PhoB-type" evidence="2">
    <location>
        <begin position="268"/>
        <end position="382"/>
    </location>
</feature>
<dbReference type="CDD" id="cd00383">
    <property type="entry name" value="trans_reg_C"/>
    <property type="match status" value="1"/>
</dbReference>
<dbReference type="GO" id="GO:0006780">
    <property type="term" value="P:uroporphyrinogen III biosynthetic process"/>
    <property type="evidence" value="ECO:0007669"/>
    <property type="project" value="InterPro"/>
</dbReference>
<evidence type="ECO:0000256" key="1">
    <source>
        <dbReference type="ARBA" id="ARBA00023125"/>
    </source>
</evidence>
<dbReference type="PANTHER" id="PTHR40082">
    <property type="entry name" value="BLR5956 PROTEIN"/>
    <property type="match status" value="1"/>
</dbReference>
<dbReference type="InterPro" id="IPR001867">
    <property type="entry name" value="OmpR/PhoB-type_DNA-bd"/>
</dbReference>
<dbReference type="GO" id="GO:0006355">
    <property type="term" value="P:regulation of DNA-templated transcription"/>
    <property type="evidence" value="ECO:0007669"/>
    <property type="project" value="InterPro"/>
</dbReference>
<dbReference type="SUPFAM" id="SSF46894">
    <property type="entry name" value="C-terminal effector domain of the bipartite response regulators"/>
    <property type="match status" value="1"/>
</dbReference>
<dbReference type="NCBIfam" id="NF005568">
    <property type="entry name" value="PRK07239.1"/>
    <property type="match status" value="1"/>
</dbReference>
<dbReference type="PROSITE" id="PS51755">
    <property type="entry name" value="OMPR_PHOB"/>
    <property type="match status" value="1"/>
</dbReference>
<evidence type="ECO:0000313" key="4">
    <source>
        <dbReference type="EMBL" id="CUU64950.1"/>
    </source>
</evidence>
<dbReference type="Pfam" id="PF02602">
    <property type="entry name" value="HEM4"/>
    <property type="match status" value="1"/>
</dbReference>
<dbReference type="GO" id="GO:0004852">
    <property type="term" value="F:uroporphyrinogen-III synthase activity"/>
    <property type="evidence" value="ECO:0007669"/>
    <property type="project" value="UniProtKB-EC"/>
</dbReference>
<dbReference type="Proteomes" id="UP000182498">
    <property type="component" value="Unassembled WGS sequence"/>
</dbReference>
<dbReference type="Gene3D" id="3.40.50.10090">
    <property type="match status" value="2"/>
</dbReference>
<proteinExistence type="predicted"/>
<dbReference type="EC" id="4.2.1.75" evidence="4"/>
<dbReference type="CDD" id="cd06578">
    <property type="entry name" value="HemD"/>
    <property type="match status" value="1"/>
</dbReference>
<name>A0A0X2NJM8_9CORY</name>
<gene>
    <name evidence="4" type="ORF">CVAR292_00255</name>
</gene>
<dbReference type="GO" id="GO:0003677">
    <property type="term" value="F:DNA binding"/>
    <property type="evidence" value="ECO:0007669"/>
    <property type="project" value="UniProtKB-UniRule"/>
</dbReference>
<organism evidence="4 5">
    <name type="scientific">Corynebacterium variabile</name>
    <dbReference type="NCBI Taxonomy" id="1727"/>
    <lineage>
        <taxon>Bacteria</taxon>
        <taxon>Bacillati</taxon>
        <taxon>Actinomycetota</taxon>
        <taxon>Actinomycetes</taxon>
        <taxon>Mycobacteriales</taxon>
        <taxon>Corynebacteriaceae</taxon>
        <taxon>Corynebacterium</taxon>
    </lineage>
</organism>
<dbReference type="OrthoDB" id="213853at2"/>
<accession>A0A0X2NJM8</accession>
<sequence length="395" mass="41797">MTGARQLSHALDGCNILLPVDRRSGEFSTALERHGAETTVAPSLTITSHFDDAELLDATHRIIADPPDIVIVTTGVGFRGWMDATEQDGSQEELLAALEAAQILVRGPKARGSVQGVGLDIDWVAETETSAEITEFLLAEGVRDAKVVIQHHGEGDPLMEQILQDAGAEVRGLVIYRWGPPPDPDLVARTTGMVAGGAVDAVLFTSAPGARAWLKTAERIGTLPAIRQLAGERTMFGAVGPITAAPLRTRGFDVVVPERYRLGALVRETVNQLAGPDTATATSFGPLHIRTGGALLDGTFHALGRTGSDVLRILAARPGRVLSRSEIAEELSSGVVGGRPEGWADGQTTERAVEVAVARVRSALETPDLIQTVYKRGYRLALDDAGLAALHSRGA</sequence>
<dbReference type="RefSeq" id="WP_073883370.1">
    <property type="nucleotide sequence ID" value="NZ_FAUH01000001.1"/>
</dbReference>
<feature type="domain" description="OmpR/PhoB-type" evidence="3">
    <location>
        <begin position="268"/>
        <end position="382"/>
    </location>
</feature>
<dbReference type="InterPro" id="IPR036108">
    <property type="entry name" value="4pyrrol_syn_uPrphyn_synt_sf"/>
</dbReference>
<keyword evidence="1 2" id="KW-0238">DNA-binding</keyword>
<keyword evidence="4" id="KW-0456">Lyase</keyword>
<dbReference type="SMART" id="SM00862">
    <property type="entry name" value="Trans_reg_C"/>
    <property type="match status" value="1"/>
</dbReference>
<evidence type="ECO:0000313" key="5">
    <source>
        <dbReference type="Proteomes" id="UP000182498"/>
    </source>
</evidence>
<keyword evidence="5" id="KW-1185">Reference proteome</keyword>
<dbReference type="AlphaFoldDB" id="A0A0X2NJM8"/>
<dbReference type="SUPFAM" id="SSF69618">
    <property type="entry name" value="HemD-like"/>
    <property type="match status" value="1"/>
</dbReference>
<dbReference type="GO" id="GO:0000160">
    <property type="term" value="P:phosphorelay signal transduction system"/>
    <property type="evidence" value="ECO:0007669"/>
    <property type="project" value="InterPro"/>
</dbReference>
<dbReference type="Gene3D" id="1.10.10.10">
    <property type="entry name" value="Winged helix-like DNA-binding domain superfamily/Winged helix DNA-binding domain"/>
    <property type="match status" value="1"/>
</dbReference>